<dbReference type="HOGENOM" id="CLU_1215489_0_0_1"/>
<dbReference type="OrthoDB" id="2758165at2759"/>
<gene>
    <name evidence="2" type="ORF">CY34DRAFT_800766</name>
</gene>
<reference evidence="3" key="2">
    <citation type="submission" date="2015-01" db="EMBL/GenBank/DDBJ databases">
        <title>Evolutionary Origins and Diversification of the Mycorrhizal Mutualists.</title>
        <authorList>
            <consortium name="DOE Joint Genome Institute"/>
            <consortium name="Mycorrhizal Genomics Consortium"/>
            <person name="Kohler A."/>
            <person name="Kuo A."/>
            <person name="Nagy L.G."/>
            <person name="Floudas D."/>
            <person name="Copeland A."/>
            <person name="Barry K.W."/>
            <person name="Cichocki N."/>
            <person name="Veneault-Fourrey C."/>
            <person name="LaButti K."/>
            <person name="Lindquist E.A."/>
            <person name="Lipzen A."/>
            <person name="Lundell T."/>
            <person name="Morin E."/>
            <person name="Murat C."/>
            <person name="Riley R."/>
            <person name="Ohm R."/>
            <person name="Sun H."/>
            <person name="Tunlid A."/>
            <person name="Henrissat B."/>
            <person name="Grigoriev I.V."/>
            <person name="Hibbett D.S."/>
            <person name="Martin F."/>
        </authorList>
    </citation>
    <scope>NUCLEOTIDE SEQUENCE [LARGE SCALE GENOMIC DNA]</scope>
    <source>
        <strain evidence="3">UH-Slu-Lm8-n1</strain>
    </source>
</reference>
<feature type="region of interest" description="Disordered" evidence="1">
    <location>
        <begin position="156"/>
        <end position="179"/>
    </location>
</feature>
<feature type="compositionally biased region" description="Basic and acidic residues" evidence="1">
    <location>
        <begin position="157"/>
        <end position="170"/>
    </location>
</feature>
<evidence type="ECO:0000313" key="2">
    <source>
        <dbReference type="EMBL" id="KIK46076.1"/>
    </source>
</evidence>
<dbReference type="AlphaFoldDB" id="A0A0D0AWL6"/>
<protein>
    <submittedName>
        <fullName evidence="2">Uncharacterized protein</fullName>
    </submittedName>
</protein>
<dbReference type="Proteomes" id="UP000054485">
    <property type="component" value="Unassembled WGS sequence"/>
</dbReference>
<keyword evidence="3" id="KW-1185">Reference proteome</keyword>
<dbReference type="InParanoid" id="A0A0D0AWL6"/>
<evidence type="ECO:0000313" key="3">
    <source>
        <dbReference type="Proteomes" id="UP000054485"/>
    </source>
</evidence>
<proteinExistence type="predicted"/>
<organism evidence="2 3">
    <name type="scientific">Suillus luteus UH-Slu-Lm8-n1</name>
    <dbReference type="NCBI Taxonomy" id="930992"/>
    <lineage>
        <taxon>Eukaryota</taxon>
        <taxon>Fungi</taxon>
        <taxon>Dikarya</taxon>
        <taxon>Basidiomycota</taxon>
        <taxon>Agaricomycotina</taxon>
        <taxon>Agaricomycetes</taxon>
        <taxon>Agaricomycetidae</taxon>
        <taxon>Boletales</taxon>
        <taxon>Suillineae</taxon>
        <taxon>Suillaceae</taxon>
        <taxon>Suillus</taxon>
    </lineage>
</organism>
<evidence type="ECO:0000256" key="1">
    <source>
        <dbReference type="SAM" id="MobiDB-lite"/>
    </source>
</evidence>
<accession>A0A0D0AWL6</accession>
<reference evidence="2 3" key="1">
    <citation type="submission" date="2014-04" db="EMBL/GenBank/DDBJ databases">
        <authorList>
            <consortium name="DOE Joint Genome Institute"/>
            <person name="Kuo A."/>
            <person name="Ruytinx J."/>
            <person name="Rineau F."/>
            <person name="Colpaert J."/>
            <person name="Kohler A."/>
            <person name="Nagy L.G."/>
            <person name="Floudas D."/>
            <person name="Copeland A."/>
            <person name="Barry K.W."/>
            <person name="Cichocki N."/>
            <person name="Veneault-Fourrey C."/>
            <person name="LaButti K."/>
            <person name="Lindquist E.A."/>
            <person name="Lipzen A."/>
            <person name="Lundell T."/>
            <person name="Morin E."/>
            <person name="Murat C."/>
            <person name="Sun H."/>
            <person name="Tunlid A."/>
            <person name="Henrissat B."/>
            <person name="Grigoriev I.V."/>
            <person name="Hibbett D.S."/>
            <person name="Martin F."/>
            <person name="Nordberg H.P."/>
            <person name="Cantor M.N."/>
            <person name="Hua S.X."/>
        </authorList>
    </citation>
    <scope>NUCLEOTIDE SEQUENCE [LARGE SCALE GENOMIC DNA]</scope>
    <source>
        <strain evidence="2 3">UH-Slu-Lm8-n1</strain>
    </source>
</reference>
<name>A0A0D0AWL6_9AGAM</name>
<sequence>MTFGEVIHDATQPTGWPEPVRGITSLLSPFHCVDKPSNEPHLQASVSSSTSSESLASHEEHLHWNHTLQMIFGSCFTQHPKQHHHLLSFLKTVVARDLQLPFGFSFYVHWQARYPQIPQDAQFIMALARKVAAQPSNLIDGHASLLTAHAIFSAPRTHPDRSRPYTRNEEDKDESMYSADSDLCDGSVDSLELPLQAHMLRGRGRRLCAVVPVLLVADSRNIVPLLSS</sequence>
<dbReference type="EMBL" id="KN835163">
    <property type="protein sequence ID" value="KIK46076.1"/>
    <property type="molecule type" value="Genomic_DNA"/>
</dbReference>